<dbReference type="EMBL" id="JACHFR010000001">
    <property type="protein sequence ID" value="MBB5218233.1"/>
    <property type="molecule type" value="Genomic_DNA"/>
</dbReference>
<keyword evidence="4" id="KW-1185">Reference proteome</keyword>
<feature type="chain" id="PRO_5036240830" description="Outer membrane protein beta-barrel domain-containing protein" evidence="1">
    <location>
        <begin position="21"/>
        <end position="344"/>
    </location>
</feature>
<dbReference type="KEGG" id="trc:DYE49_06185"/>
<dbReference type="Proteomes" id="UP000578697">
    <property type="component" value="Unassembled WGS sequence"/>
</dbReference>
<evidence type="ECO:0008006" key="6">
    <source>
        <dbReference type="Google" id="ProtNLM"/>
    </source>
</evidence>
<evidence type="ECO:0000313" key="5">
    <source>
        <dbReference type="Proteomes" id="UP000593591"/>
    </source>
</evidence>
<organism evidence="2 4">
    <name type="scientific">Treponema rectale</name>
    <dbReference type="NCBI Taxonomy" id="744512"/>
    <lineage>
        <taxon>Bacteria</taxon>
        <taxon>Pseudomonadati</taxon>
        <taxon>Spirochaetota</taxon>
        <taxon>Spirochaetia</taxon>
        <taxon>Spirochaetales</taxon>
        <taxon>Treponemataceae</taxon>
        <taxon>Treponema</taxon>
    </lineage>
</organism>
<evidence type="ECO:0000256" key="1">
    <source>
        <dbReference type="SAM" id="SignalP"/>
    </source>
</evidence>
<evidence type="ECO:0000313" key="2">
    <source>
        <dbReference type="EMBL" id="MBB5218233.1"/>
    </source>
</evidence>
<feature type="signal peptide" evidence="1">
    <location>
        <begin position="1"/>
        <end position="20"/>
    </location>
</feature>
<reference evidence="3 5" key="1">
    <citation type="submission" date="2018-08" db="EMBL/GenBank/DDBJ databases">
        <title>The first complete genome of Treponema rectale (CHPAT), a commensal spirochete of the bovine rectum.</title>
        <authorList>
            <person name="Staton G.J."/>
            <person name="Clegg S.R."/>
            <person name="Carter S.D."/>
            <person name="Radford A.D."/>
            <person name="Darby A."/>
            <person name="Hall N."/>
            <person name="Birtles R.J."/>
            <person name="Evans N.J."/>
        </authorList>
    </citation>
    <scope>NUCLEOTIDE SEQUENCE [LARGE SCALE GENOMIC DNA]</scope>
    <source>
        <strain evidence="3 5">CHPA</strain>
    </source>
</reference>
<proteinExistence type="predicted"/>
<sequence length="344" mass="38739">MKKISSFFLLSVISVVSLFAQDFTELETALKNEDSDGLLTVLENSGSYSEKFEQRILDVAAELIMKGNVDLAADYTETVLLFDMDNKKAQEMYTAIEKARKDKIKEQQEAAVVAEKKKVEEKARRLQEYKFSVAEYYRSLRKVSYRNFPVEIGLIPLAFDYEASSFTETDSFLRYGFGGEVKAAFVHPGIKFDLNLDYVYSPVMISSEEGGKGEFNLRAAVTSPVFPVPLSLSAGYRNRTVKSNASLYKSISSPLIGIGVNDFELMPDFFLTAFFDLDLASSMSDSMQDFAFGAEVDFKYIFRIKPMLGIYVAEKNRFNAFFIGHESESYLDCLFSAGIVLNGR</sequence>
<protein>
    <recommendedName>
        <fullName evidence="6">Outer membrane protein beta-barrel domain-containing protein</fullName>
    </recommendedName>
</protein>
<dbReference type="Proteomes" id="UP000593591">
    <property type="component" value="Chromosome"/>
</dbReference>
<accession>A0A840SFA0</accession>
<dbReference type="EMBL" id="CP031517">
    <property type="protein sequence ID" value="QOS40064.1"/>
    <property type="molecule type" value="Genomic_DNA"/>
</dbReference>
<name>A0A840SFA0_9SPIR</name>
<evidence type="ECO:0000313" key="4">
    <source>
        <dbReference type="Proteomes" id="UP000578697"/>
    </source>
</evidence>
<keyword evidence="1" id="KW-0732">Signal</keyword>
<reference evidence="2 4" key="2">
    <citation type="submission" date="2020-08" db="EMBL/GenBank/DDBJ databases">
        <title>Genomic Encyclopedia of Type Strains, Phase IV (KMG-IV): sequencing the most valuable type-strain genomes for metagenomic binning, comparative biology and taxonomic classification.</title>
        <authorList>
            <person name="Goeker M."/>
        </authorList>
    </citation>
    <scope>NUCLEOTIDE SEQUENCE [LARGE SCALE GENOMIC DNA]</scope>
    <source>
        <strain evidence="2 4">DSM 103679</strain>
    </source>
</reference>
<evidence type="ECO:0000313" key="3">
    <source>
        <dbReference type="EMBL" id="QOS40064.1"/>
    </source>
</evidence>
<dbReference type="AlphaFoldDB" id="A0A840SFA0"/>
<dbReference type="RefSeq" id="WP_184651657.1">
    <property type="nucleotide sequence ID" value="NZ_JACHFR010000001.1"/>
</dbReference>
<gene>
    <name evidence="3" type="ORF">DYE49_06185</name>
    <name evidence="2" type="ORF">HNP77_000577</name>
</gene>